<dbReference type="Pfam" id="PF01420">
    <property type="entry name" value="Methylase_S"/>
    <property type="match status" value="1"/>
</dbReference>
<name>A0A101Q6Z4_STRCK</name>
<keyword evidence="3" id="KW-0238">DNA-binding</keyword>
<evidence type="ECO:0000256" key="2">
    <source>
        <dbReference type="ARBA" id="ARBA00022747"/>
    </source>
</evidence>
<comment type="similarity">
    <text evidence="1">Belongs to the type-I restriction system S methylase family.</text>
</comment>
<evidence type="ECO:0000259" key="4">
    <source>
        <dbReference type="Pfam" id="PF01420"/>
    </source>
</evidence>
<dbReference type="InterPro" id="IPR044946">
    <property type="entry name" value="Restrct_endonuc_typeI_TRD_sf"/>
</dbReference>
<dbReference type="InterPro" id="IPR000055">
    <property type="entry name" value="Restrct_endonuc_typeI_TRD"/>
</dbReference>
<evidence type="ECO:0000313" key="5">
    <source>
        <dbReference type="EMBL" id="KUN24577.1"/>
    </source>
</evidence>
<dbReference type="RefSeq" id="WP_059264148.1">
    <property type="nucleotide sequence ID" value="NZ_KQ948358.1"/>
</dbReference>
<proteinExistence type="inferred from homology"/>
<dbReference type="CDD" id="cd17249">
    <property type="entry name" value="RMtype1_S_EcoR124I-TRD2-CR2_like"/>
    <property type="match status" value="1"/>
</dbReference>
<dbReference type="GO" id="GO:0003677">
    <property type="term" value="F:DNA binding"/>
    <property type="evidence" value="ECO:0007669"/>
    <property type="project" value="UniProtKB-KW"/>
</dbReference>
<gene>
    <name evidence="5" type="ORF">AQJ11_22385</name>
</gene>
<dbReference type="GO" id="GO:0009307">
    <property type="term" value="P:DNA restriction-modification system"/>
    <property type="evidence" value="ECO:0007669"/>
    <property type="project" value="UniProtKB-KW"/>
</dbReference>
<dbReference type="InterPro" id="IPR052021">
    <property type="entry name" value="Type-I_RS_S_subunit"/>
</dbReference>
<organism evidence="5 6">
    <name type="scientific">Streptomyces corchorusii</name>
    <name type="common">Streptomyces chibaensis</name>
    <dbReference type="NCBI Taxonomy" id="1903"/>
    <lineage>
        <taxon>Bacteria</taxon>
        <taxon>Bacillati</taxon>
        <taxon>Actinomycetota</taxon>
        <taxon>Actinomycetes</taxon>
        <taxon>Kitasatosporales</taxon>
        <taxon>Streptomycetaceae</taxon>
        <taxon>Streptomyces</taxon>
    </lineage>
</organism>
<keyword evidence="6" id="KW-1185">Reference proteome</keyword>
<comment type="caution">
    <text evidence="5">The sequence shown here is derived from an EMBL/GenBank/DDBJ whole genome shotgun (WGS) entry which is preliminary data.</text>
</comment>
<accession>A0A101Q6Z4</accession>
<dbReference type="AlphaFoldDB" id="A0A101Q6Z4"/>
<dbReference type="Gene3D" id="3.90.220.20">
    <property type="entry name" value="DNA methylase specificity domains"/>
    <property type="match status" value="2"/>
</dbReference>
<evidence type="ECO:0000256" key="1">
    <source>
        <dbReference type="ARBA" id="ARBA00010923"/>
    </source>
</evidence>
<dbReference type="SUPFAM" id="SSF116734">
    <property type="entry name" value="DNA methylase specificity domain"/>
    <property type="match status" value="2"/>
</dbReference>
<dbReference type="EMBL" id="LMWP01000023">
    <property type="protein sequence ID" value="KUN24577.1"/>
    <property type="molecule type" value="Genomic_DNA"/>
</dbReference>
<dbReference type="Proteomes" id="UP000053398">
    <property type="component" value="Unassembled WGS sequence"/>
</dbReference>
<protein>
    <recommendedName>
        <fullName evidence="4">Type I restriction modification DNA specificity domain-containing protein</fullName>
    </recommendedName>
</protein>
<dbReference type="PANTHER" id="PTHR30408:SF12">
    <property type="entry name" value="TYPE I RESTRICTION ENZYME MJAVIII SPECIFICITY SUBUNIT"/>
    <property type="match status" value="1"/>
</dbReference>
<evidence type="ECO:0000313" key="6">
    <source>
        <dbReference type="Proteomes" id="UP000053398"/>
    </source>
</evidence>
<reference evidence="5 6" key="1">
    <citation type="submission" date="2015-10" db="EMBL/GenBank/DDBJ databases">
        <title>Draft genome sequence of Streptomyces corchorusii DSM 40340, type strain for the species Streptomyces corchorusii.</title>
        <authorList>
            <person name="Ruckert C."/>
            <person name="Winkler A."/>
            <person name="Kalinowski J."/>
            <person name="Kampfer P."/>
            <person name="Glaeser S."/>
        </authorList>
    </citation>
    <scope>NUCLEOTIDE SEQUENCE [LARGE SCALE GENOMIC DNA]</scope>
    <source>
        <strain evidence="5 6">DSM 40340</strain>
    </source>
</reference>
<dbReference type="PANTHER" id="PTHR30408">
    <property type="entry name" value="TYPE-1 RESTRICTION ENZYME ECOKI SPECIFICITY PROTEIN"/>
    <property type="match status" value="1"/>
</dbReference>
<sequence>MGVEMVKTGSCSWPEQWQRVRLADAGRWMSGGTPSTSNEAYWDGDIPWISGASMKQFRITDSERRVTRLGAENGSRLVDKGAVLFIVRGMSLKSEFRIGVTQREVAFGQDCKALVPDDGIDPYYLAYAMRVLTPTILSMVEETSHGTGRLDTNRLSALEIGVPPLPEQRDIVAANEAFERRIGALERELGKLRVVEQAVVAQTMAEVTRRVALSQCLIDIESGWSPACDAEQPDVGEWGVVKVSAVTSGRFIDGEAKRLPMGQVHRPELEIKRGDILLARANGARSLVGVSCYVTTTRPRLMLSDKVLRLIPDLTVVDPVYLAILLGAPEVRRQIGNLLKGGTGQNNVTQADVRALEVPRLPLPEQRNIVAAHEAFEQRIGTLERELTKLRVTQRVVVEDLLSGRSRVNRT</sequence>
<feature type="domain" description="Type I restriction modification DNA specificity" evidence="4">
    <location>
        <begin position="14"/>
        <end position="185"/>
    </location>
</feature>
<evidence type="ECO:0000256" key="3">
    <source>
        <dbReference type="ARBA" id="ARBA00023125"/>
    </source>
</evidence>
<keyword evidence="2" id="KW-0680">Restriction system</keyword>